<evidence type="ECO:0000313" key="3">
    <source>
        <dbReference type="Proteomes" id="UP001454036"/>
    </source>
</evidence>
<keyword evidence="3" id="KW-1185">Reference proteome</keyword>
<accession>A0AAV3REJ1</accession>
<sequence>MLVSEQQTEQSHDEQLPAELLQSDLSAEVATAEQPSSMGVVGLVSDSGNGAEVLELEMGRSKRAKIPPVRLQDYVINTVQKLNPSFVPTSSSHSSSTSYPILYSVNCDRFSIGHKKFLAAITTGSEPKFFKEAMQYPQWRDAMQKEISALEDNGT</sequence>
<reference evidence="2 3" key="1">
    <citation type="submission" date="2024-01" db="EMBL/GenBank/DDBJ databases">
        <title>The complete chloroplast genome sequence of Lithospermum erythrorhizon: insights into the phylogenetic relationship among Boraginaceae species and the maternal lineages of purple gromwells.</title>
        <authorList>
            <person name="Okada T."/>
            <person name="Watanabe K."/>
        </authorList>
    </citation>
    <scope>NUCLEOTIDE SEQUENCE [LARGE SCALE GENOMIC DNA]</scope>
</reference>
<evidence type="ECO:0000313" key="2">
    <source>
        <dbReference type="EMBL" id="GAA0173653.1"/>
    </source>
</evidence>
<protein>
    <submittedName>
        <fullName evidence="2">Uncharacterized protein</fullName>
    </submittedName>
</protein>
<organism evidence="2 3">
    <name type="scientific">Lithospermum erythrorhizon</name>
    <name type="common">Purple gromwell</name>
    <name type="synonym">Lithospermum officinale var. erythrorhizon</name>
    <dbReference type="NCBI Taxonomy" id="34254"/>
    <lineage>
        <taxon>Eukaryota</taxon>
        <taxon>Viridiplantae</taxon>
        <taxon>Streptophyta</taxon>
        <taxon>Embryophyta</taxon>
        <taxon>Tracheophyta</taxon>
        <taxon>Spermatophyta</taxon>
        <taxon>Magnoliopsida</taxon>
        <taxon>eudicotyledons</taxon>
        <taxon>Gunneridae</taxon>
        <taxon>Pentapetalae</taxon>
        <taxon>asterids</taxon>
        <taxon>lamiids</taxon>
        <taxon>Boraginales</taxon>
        <taxon>Boraginaceae</taxon>
        <taxon>Boraginoideae</taxon>
        <taxon>Lithospermeae</taxon>
        <taxon>Lithospermum</taxon>
    </lineage>
</organism>
<dbReference type="Proteomes" id="UP001454036">
    <property type="component" value="Unassembled WGS sequence"/>
</dbReference>
<feature type="region of interest" description="Disordered" evidence="1">
    <location>
        <begin position="1"/>
        <end position="23"/>
    </location>
</feature>
<proteinExistence type="predicted"/>
<evidence type="ECO:0000256" key="1">
    <source>
        <dbReference type="SAM" id="MobiDB-lite"/>
    </source>
</evidence>
<comment type="caution">
    <text evidence="2">The sequence shown here is derived from an EMBL/GenBank/DDBJ whole genome shotgun (WGS) entry which is preliminary data.</text>
</comment>
<name>A0AAV3REJ1_LITER</name>
<dbReference type="EMBL" id="BAABME010008705">
    <property type="protein sequence ID" value="GAA0173653.1"/>
    <property type="molecule type" value="Genomic_DNA"/>
</dbReference>
<gene>
    <name evidence="2" type="ORF">LIER_27225</name>
</gene>
<dbReference type="AlphaFoldDB" id="A0AAV3REJ1"/>